<dbReference type="Proteomes" id="UP000308197">
    <property type="component" value="Unassembled WGS sequence"/>
</dbReference>
<reference evidence="1 2" key="1">
    <citation type="journal article" date="2019" name="Nat. Ecol. Evol.">
        <title>Megaphylogeny resolves global patterns of mushroom evolution.</title>
        <authorList>
            <person name="Varga T."/>
            <person name="Krizsan K."/>
            <person name="Foldi C."/>
            <person name="Dima B."/>
            <person name="Sanchez-Garcia M."/>
            <person name="Sanchez-Ramirez S."/>
            <person name="Szollosi G.J."/>
            <person name="Szarkandi J.G."/>
            <person name="Papp V."/>
            <person name="Albert L."/>
            <person name="Andreopoulos W."/>
            <person name="Angelini C."/>
            <person name="Antonin V."/>
            <person name="Barry K.W."/>
            <person name="Bougher N.L."/>
            <person name="Buchanan P."/>
            <person name="Buyck B."/>
            <person name="Bense V."/>
            <person name="Catcheside P."/>
            <person name="Chovatia M."/>
            <person name="Cooper J."/>
            <person name="Damon W."/>
            <person name="Desjardin D."/>
            <person name="Finy P."/>
            <person name="Geml J."/>
            <person name="Haridas S."/>
            <person name="Hughes K."/>
            <person name="Justo A."/>
            <person name="Karasinski D."/>
            <person name="Kautmanova I."/>
            <person name="Kiss B."/>
            <person name="Kocsube S."/>
            <person name="Kotiranta H."/>
            <person name="LaButti K.M."/>
            <person name="Lechner B.E."/>
            <person name="Liimatainen K."/>
            <person name="Lipzen A."/>
            <person name="Lukacs Z."/>
            <person name="Mihaltcheva S."/>
            <person name="Morgado L.N."/>
            <person name="Niskanen T."/>
            <person name="Noordeloos M.E."/>
            <person name="Ohm R.A."/>
            <person name="Ortiz-Santana B."/>
            <person name="Ovrebo C."/>
            <person name="Racz N."/>
            <person name="Riley R."/>
            <person name="Savchenko A."/>
            <person name="Shiryaev A."/>
            <person name="Soop K."/>
            <person name="Spirin V."/>
            <person name="Szebenyi C."/>
            <person name="Tomsovsky M."/>
            <person name="Tulloss R.E."/>
            <person name="Uehling J."/>
            <person name="Grigoriev I.V."/>
            <person name="Vagvolgyi C."/>
            <person name="Papp T."/>
            <person name="Martin F.M."/>
            <person name="Miettinen O."/>
            <person name="Hibbett D.S."/>
            <person name="Nagy L.G."/>
        </authorList>
    </citation>
    <scope>NUCLEOTIDE SEQUENCE [LARGE SCALE GENOMIC DNA]</scope>
    <source>
        <strain evidence="1 2">HHB13444</strain>
    </source>
</reference>
<organism evidence="1 2">
    <name type="scientific">Polyporus arcularius HHB13444</name>
    <dbReference type="NCBI Taxonomy" id="1314778"/>
    <lineage>
        <taxon>Eukaryota</taxon>
        <taxon>Fungi</taxon>
        <taxon>Dikarya</taxon>
        <taxon>Basidiomycota</taxon>
        <taxon>Agaricomycotina</taxon>
        <taxon>Agaricomycetes</taxon>
        <taxon>Polyporales</taxon>
        <taxon>Polyporaceae</taxon>
        <taxon>Polyporus</taxon>
    </lineage>
</organism>
<protein>
    <submittedName>
        <fullName evidence="1">Uncharacterized protein</fullName>
    </submittedName>
</protein>
<dbReference type="AlphaFoldDB" id="A0A5C3PKC4"/>
<sequence>MAHNNNVNELFFTGQGDPRHKCVAIGYHNNAPVVYKFDTVDLPQGTRTTVTFNEHIEVAFLDWAVGVHLGSVLRDTDRTPMADFVSHGTTNTARQFRSSTDGNELFEWRRLGNRQPYAYELMSLSSETTARIATYDPTPREVPKVGRAYAYLKYTFQEEPLLRDALVALCLNRWIDWRGM</sequence>
<evidence type="ECO:0000313" key="1">
    <source>
        <dbReference type="EMBL" id="TFK88788.1"/>
    </source>
</evidence>
<dbReference type="InParanoid" id="A0A5C3PKC4"/>
<proteinExistence type="predicted"/>
<gene>
    <name evidence="1" type="ORF">K466DRAFT_488248</name>
</gene>
<accession>A0A5C3PKC4</accession>
<keyword evidence="2" id="KW-1185">Reference proteome</keyword>
<name>A0A5C3PKC4_9APHY</name>
<evidence type="ECO:0000313" key="2">
    <source>
        <dbReference type="Proteomes" id="UP000308197"/>
    </source>
</evidence>
<dbReference type="EMBL" id="ML211099">
    <property type="protein sequence ID" value="TFK88788.1"/>
    <property type="molecule type" value="Genomic_DNA"/>
</dbReference>